<evidence type="ECO:0000313" key="2">
    <source>
        <dbReference type="Proteomes" id="UP000827986"/>
    </source>
</evidence>
<comment type="caution">
    <text evidence="1">The sequence shown here is derived from an EMBL/GenBank/DDBJ whole genome shotgun (WGS) entry which is preliminary data.</text>
</comment>
<dbReference type="Proteomes" id="UP000827986">
    <property type="component" value="Unassembled WGS sequence"/>
</dbReference>
<keyword evidence="2" id="KW-1185">Reference proteome</keyword>
<proteinExistence type="predicted"/>
<dbReference type="AlphaFoldDB" id="A0A9D4AV82"/>
<evidence type="ECO:0000313" key="1">
    <source>
        <dbReference type="EMBL" id="KAH1172003.1"/>
    </source>
</evidence>
<accession>A0A9D4AV82</accession>
<sequence length="188" mass="19738">MFIYVTVGKSRCLPSGFERGQSGRAAAGTGRVTLSGANAQASAGTPLLRFSSLPSLSLQPCPVMLSRGSRQESRVLWTKGCRAGRHPSAGWGRAGPAHALLSSLVPSPSQWALWTGPSLHDAMCQLLGLPHIPDSAIALEFSSHSPLLCSTPGLLALPLGLPSIRPLLRASHPLVAFSPRPFGQAYRA</sequence>
<dbReference type="EMBL" id="JAHDVG010000483">
    <property type="protein sequence ID" value="KAH1172003.1"/>
    <property type="molecule type" value="Genomic_DNA"/>
</dbReference>
<name>A0A9D4AV82_9SAUR</name>
<gene>
    <name evidence="1" type="ORF">KIL84_007621</name>
</gene>
<protein>
    <submittedName>
        <fullName evidence="1">Uncharacterized protein</fullName>
    </submittedName>
</protein>
<organism evidence="1 2">
    <name type="scientific">Mauremys mutica</name>
    <name type="common">yellowpond turtle</name>
    <dbReference type="NCBI Taxonomy" id="74926"/>
    <lineage>
        <taxon>Eukaryota</taxon>
        <taxon>Metazoa</taxon>
        <taxon>Chordata</taxon>
        <taxon>Craniata</taxon>
        <taxon>Vertebrata</taxon>
        <taxon>Euteleostomi</taxon>
        <taxon>Archelosauria</taxon>
        <taxon>Testudinata</taxon>
        <taxon>Testudines</taxon>
        <taxon>Cryptodira</taxon>
        <taxon>Durocryptodira</taxon>
        <taxon>Testudinoidea</taxon>
        <taxon>Geoemydidae</taxon>
        <taxon>Geoemydinae</taxon>
        <taxon>Mauremys</taxon>
    </lineage>
</organism>
<reference evidence="1" key="1">
    <citation type="submission" date="2021-09" db="EMBL/GenBank/DDBJ databases">
        <title>The genome of Mauremys mutica provides insights into the evolution of semi-aquatic lifestyle.</title>
        <authorList>
            <person name="Gong S."/>
            <person name="Gao Y."/>
        </authorList>
    </citation>
    <scope>NUCLEOTIDE SEQUENCE</scope>
    <source>
        <strain evidence="1">MM-2020</strain>
        <tissue evidence="1">Muscle</tissue>
    </source>
</reference>